<protein>
    <recommendedName>
        <fullName evidence="5">Integral membrane protein</fullName>
    </recommendedName>
</protein>
<reference evidence="3 4" key="1">
    <citation type="journal article" date="2019" name="Int. J. Syst. Evol. Microbiol.">
        <title>The Global Catalogue of Microorganisms (GCM) 10K type strain sequencing project: providing services to taxonomists for standard genome sequencing and annotation.</title>
        <authorList>
            <consortium name="The Broad Institute Genomics Platform"/>
            <consortium name="The Broad Institute Genome Sequencing Center for Infectious Disease"/>
            <person name="Wu L."/>
            <person name="Ma J."/>
        </authorList>
    </citation>
    <scope>NUCLEOTIDE SEQUENCE [LARGE SCALE GENOMIC DNA]</scope>
    <source>
        <strain evidence="3 4">JCM 13004</strain>
    </source>
</reference>
<keyword evidence="4" id="KW-1185">Reference proteome</keyword>
<evidence type="ECO:0000256" key="2">
    <source>
        <dbReference type="SAM" id="Phobius"/>
    </source>
</evidence>
<keyword evidence="2" id="KW-1133">Transmembrane helix</keyword>
<organism evidence="3 4">
    <name type="scientific">Kitasatospora nipponensis</name>
    <dbReference type="NCBI Taxonomy" id="258049"/>
    <lineage>
        <taxon>Bacteria</taxon>
        <taxon>Bacillati</taxon>
        <taxon>Actinomycetota</taxon>
        <taxon>Actinomycetes</taxon>
        <taxon>Kitasatosporales</taxon>
        <taxon>Streptomycetaceae</taxon>
        <taxon>Kitasatospora</taxon>
    </lineage>
</organism>
<accession>A0ABN1VWJ7</accession>
<feature type="transmembrane region" description="Helical" evidence="2">
    <location>
        <begin position="91"/>
        <end position="114"/>
    </location>
</feature>
<evidence type="ECO:0000313" key="3">
    <source>
        <dbReference type="EMBL" id="GAA1224630.1"/>
    </source>
</evidence>
<evidence type="ECO:0008006" key="5">
    <source>
        <dbReference type="Google" id="ProtNLM"/>
    </source>
</evidence>
<name>A0ABN1VWJ7_9ACTN</name>
<dbReference type="Proteomes" id="UP001500037">
    <property type="component" value="Unassembled WGS sequence"/>
</dbReference>
<comment type="caution">
    <text evidence="3">The sequence shown here is derived from an EMBL/GenBank/DDBJ whole genome shotgun (WGS) entry which is preliminary data.</text>
</comment>
<sequence>MQDGTPPDRIPGETPGEPAATPPAVPQPAVSQPAVPRPAAPEPGSRAWLTGVLSRPPVSSALLGCWALWALIAFGQAVVYTPRSGQGEPDYMPLLTFCWLSLGVVVAQAAGVWFPTDQDAPMDAAQALAAARRRAVRQAVGAGWFYGLGVATALSAVDLGGATRAEVCLRVAELAARAGALAAAAAVMRSDWFARRHPRLSRVLTGRFLRRRPRQRPER</sequence>
<gene>
    <name evidence="3" type="ORF">GCM10009665_13570</name>
</gene>
<keyword evidence="2" id="KW-0812">Transmembrane</keyword>
<keyword evidence="2" id="KW-0472">Membrane</keyword>
<dbReference type="EMBL" id="BAAALF010000014">
    <property type="protein sequence ID" value="GAA1224630.1"/>
    <property type="molecule type" value="Genomic_DNA"/>
</dbReference>
<evidence type="ECO:0000256" key="1">
    <source>
        <dbReference type="SAM" id="MobiDB-lite"/>
    </source>
</evidence>
<feature type="region of interest" description="Disordered" evidence="1">
    <location>
        <begin position="1"/>
        <end position="43"/>
    </location>
</feature>
<feature type="transmembrane region" description="Helical" evidence="2">
    <location>
        <begin position="135"/>
        <end position="154"/>
    </location>
</feature>
<feature type="transmembrane region" description="Helical" evidence="2">
    <location>
        <begin position="61"/>
        <end position="79"/>
    </location>
</feature>
<evidence type="ECO:0000313" key="4">
    <source>
        <dbReference type="Proteomes" id="UP001500037"/>
    </source>
</evidence>
<proteinExistence type="predicted"/>